<dbReference type="RefSeq" id="WP_066326033.1">
    <property type="nucleotide sequence ID" value="NZ_CP015438.1"/>
</dbReference>
<accession>A0A160F1X9</accession>
<dbReference type="Gene3D" id="2.30.30.110">
    <property type="match status" value="1"/>
</dbReference>
<evidence type="ECO:0000256" key="2">
    <source>
        <dbReference type="ARBA" id="ARBA00022649"/>
    </source>
</evidence>
<evidence type="ECO:0000256" key="1">
    <source>
        <dbReference type="ARBA" id="ARBA00007521"/>
    </source>
</evidence>
<dbReference type="AlphaFoldDB" id="A0A160F1X9"/>
<dbReference type="InterPro" id="IPR003477">
    <property type="entry name" value="PemK-like"/>
</dbReference>
<proteinExistence type="inferred from homology"/>
<dbReference type="GO" id="GO:0003677">
    <property type="term" value="F:DNA binding"/>
    <property type="evidence" value="ECO:0007669"/>
    <property type="project" value="InterPro"/>
</dbReference>
<dbReference type="EMBL" id="CP015438">
    <property type="protein sequence ID" value="ANB60197.1"/>
    <property type="molecule type" value="Genomic_DNA"/>
</dbReference>
<evidence type="ECO:0000313" key="3">
    <source>
        <dbReference type="EMBL" id="ANB60197.1"/>
    </source>
</evidence>
<dbReference type="PATRIC" id="fig|294699.3.peg.2601"/>
<dbReference type="OrthoDB" id="1797254at2"/>
<organism evidence="3 4">
    <name type="scientific">Anoxybacteroides amylolyticum</name>
    <dbReference type="NCBI Taxonomy" id="294699"/>
    <lineage>
        <taxon>Bacteria</taxon>
        <taxon>Bacillati</taxon>
        <taxon>Bacillota</taxon>
        <taxon>Bacilli</taxon>
        <taxon>Bacillales</taxon>
        <taxon>Anoxybacillaceae</taxon>
        <taxon>Anoxybacteroides</taxon>
    </lineage>
</organism>
<dbReference type="Pfam" id="PF02452">
    <property type="entry name" value="PemK_toxin"/>
    <property type="match status" value="1"/>
</dbReference>
<keyword evidence="2" id="KW-1277">Toxin-antitoxin system</keyword>
<keyword evidence="4" id="KW-1185">Reference proteome</keyword>
<evidence type="ECO:0000313" key="4">
    <source>
        <dbReference type="Proteomes" id="UP000076865"/>
    </source>
</evidence>
<dbReference type="Proteomes" id="UP000076865">
    <property type="component" value="Chromosome"/>
</dbReference>
<comment type="similarity">
    <text evidence="1">Belongs to the PemK/MazF family.</text>
</comment>
<protein>
    <submittedName>
        <fullName evidence="3">PemK-like family protein</fullName>
    </submittedName>
</protein>
<dbReference type="InterPro" id="IPR011067">
    <property type="entry name" value="Plasmid_toxin/cell-grow_inhib"/>
</dbReference>
<dbReference type="KEGG" id="aamy:GFC30_2530"/>
<name>A0A160F1X9_9BACL</name>
<gene>
    <name evidence="3" type="ORF">GFC30_2530</name>
</gene>
<dbReference type="SUPFAM" id="SSF50118">
    <property type="entry name" value="Cell growth inhibitor/plasmid maintenance toxic component"/>
    <property type="match status" value="1"/>
</dbReference>
<reference evidence="3 4" key="1">
    <citation type="journal article" date="2006" name="Syst. Appl. Microbiol.">
        <title>Anoxybacillus amylolyticus sp. nov., a thermophilic amylase producing bacterium isolated from Mount Rittmann (Antarctica).</title>
        <authorList>
            <person name="Poli A."/>
            <person name="Esposito E."/>
            <person name="Lama L."/>
            <person name="Orlando P."/>
            <person name="Nicolaus G."/>
            <person name="de Appolonia F."/>
            <person name="Gambacorta A."/>
            <person name="Nicolaus B."/>
        </authorList>
    </citation>
    <scope>NUCLEOTIDE SEQUENCE [LARGE SCALE GENOMIC DNA]</scope>
    <source>
        <strain evidence="3 4">DSM 15939</strain>
    </source>
</reference>
<sequence length="105" mass="12428">MSNLGRRGEVWFAEIKGKRRPVLIVSHHNVVVELDRVIANITSQQPRNKYDVVLEYWKEVGLDKPSVVRCSKINTIHYRELLFKIGNLHEHDLKRVMETIRNYFS</sequence>